<dbReference type="Proteomes" id="UP000312032">
    <property type="component" value="Unassembled WGS sequence"/>
</dbReference>
<organism evidence="1 2">
    <name type="scientific">Corynebacterium tapiri</name>
    <dbReference type="NCBI Taxonomy" id="1448266"/>
    <lineage>
        <taxon>Bacteria</taxon>
        <taxon>Bacillati</taxon>
        <taxon>Actinomycetota</taxon>
        <taxon>Actinomycetes</taxon>
        <taxon>Mycobacteriales</taxon>
        <taxon>Corynebacteriaceae</taxon>
        <taxon>Corynebacterium</taxon>
    </lineage>
</organism>
<name>A0A5C4U7Y5_9CORY</name>
<keyword evidence="2" id="KW-1185">Reference proteome</keyword>
<dbReference type="InterPro" id="IPR023393">
    <property type="entry name" value="START-like_dom_sf"/>
</dbReference>
<dbReference type="OrthoDB" id="880456at2"/>
<comment type="caution">
    <text evidence="1">The sequence shown here is derived from an EMBL/GenBank/DDBJ whole genome shotgun (WGS) entry which is preliminary data.</text>
</comment>
<dbReference type="SUPFAM" id="SSF55961">
    <property type="entry name" value="Bet v1-like"/>
    <property type="match status" value="1"/>
</dbReference>
<protein>
    <submittedName>
        <fullName evidence="1">SRPBCC family protein</fullName>
    </submittedName>
</protein>
<dbReference type="AlphaFoldDB" id="A0A5C4U7Y5"/>
<reference evidence="1 2" key="1">
    <citation type="submission" date="2019-06" db="EMBL/GenBank/DDBJ databases">
        <authorList>
            <person name="Li J."/>
        </authorList>
    </citation>
    <scope>NUCLEOTIDE SEQUENCE [LARGE SCALE GENOMIC DNA]</scope>
    <source>
        <strain evidence="1 2">LMG 28165</strain>
    </source>
</reference>
<accession>A0A5C4U7Y5</accession>
<dbReference type="Gene3D" id="3.30.530.20">
    <property type="match status" value="1"/>
</dbReference>
<gene>
    <name evidence="1" type="ORF">FHE74_00790</name>
</gene>
<sequence>MSCVIHTDPKRVYDFASRPKNLSLWAHGLAEDEVRYDGDDLVVSSPMGEVRVRFVPSNDLGVIDHDVILPTGETVTNPLRVIAHPSGAEVVFTIRQRGMSDEDFERDCRAVREDLGRLKAIIES</sequence>
<evidence type="ECO:0000313" key="1">
    <source>
        <dbReference type="EMBL" id="TNM00583.1"/>
    </source>
</evidence>
<evidence type="ECO:0000313" key="2">
    <source>
        <dbReference type="Proteomes" id="UP000312032"/>
    </source>
</evidence>
<dbReference type="EMBL" id="VDHJ01000001">
    <property type="protein sequence ID" value="TNM00583.1"/>
    <property type="molecule type" value="Genomic_DNA"/>
</dbReference>
<proteinExistence type="predicted"/>